<name>A0A919AC38_9ACTN</name>
<evidence type="ECO:0000313" key="2">
    <source>
        <dbReference type="EMBL" id="GHE99230.1"/>
    </source>
</evidence>
<dbReference type="Pfam" id="PF13781">
    <property type="entry name" value="DoxX_3"/>
    <property type="match status" value="1"/>
</dbReference>
<reference evidence="2" key="2">
    <citation type="submission" date="2020-09" db="EMBL/GenBank/DDBJ databases">
        <authorList>
            <person name="Sun Q."/>
            <person name="Ohkuma M."/>
        </authorList>
    </citation>
    <scope>NUCLEOTIDE SEQUENCE</scope>
    <source>
        <strain evidence="2">JCM 3302</strain>
    </source>
</reference>
<dbReference type="Proteomes" id="UP000641386">
    <property type="component" value="Unassembled WGS sequence"/>
</dbReference>
<feature type="transmembrane region" description="Helical" evidence="1">
    <location>
        <begin position="98"/>
        <end position="116"/>
    </location>
</feature>
<feature type="transmembrane region" description="Helical" evidence="1">
    <location>
        <begin position="67"/>
        <end position="86"/>
    </location>
</feature>
<keyword evidence="1" id="KW-1133">Transmembrane helix</keyword>
<dbReference type="InterPro" id="IPR025695">
    <property type="entry name" value="DoxX-like"/>
</dbReference>
<dbReference type="EMBL" id="BNBC01000038">
    <property type="protein sequence ID" value="GHE99230.1"/>
    <property type="molecule type" value="Genomic_DNA"/>
</dbReference>
<comment type="caution">
    <text evidence="2">The sequence shown here is derived from an EMBL/GenBank/DDBJ whole genome shotgun (WGS) entry which is preliminary data.</text>
</comment>
<keyword evidence="1" id="KW-0812">Transmembrane</keyword>
<protein>
    <recommendedName>
        <fullName evidence="4">DoxX-like protein</fullName>
    </recommendedName>
</protein>
<evidence type="ECO:0008006" key="4">
    <source>
        <dbReference type="Google" id="ProtNLM"/>
    </source>
</evidence>
<dbReference type="AlphaFoldDB" id="A0A919AC38"/>
<feature type="transmembrane region" description="Helical" evidence="1">
    <location>
        <begin position="39"/>
        <end position="60"/>
    </location>
</feature>
<reference evidence="2" key="1">
    <citation type="journal article" date="2014" name="Int. J. Syst. Evol. Microbiol.">
        <title>Complete genome sequence of Corynebacterium casei LMG S-19264T (=DSM 44701T), isolated from a smear-ripened cheese.</title>
        <authorList>
            <consortium name="US DOE Joint Genome Institute (JGI-PGF)"/>
            <person name="Walter F."/>
            <person name="Albersmeier A."/>
            <person name="Kalinowski J."/>
            <person name="Ruckert C."/>
        </authorList>
    </citation>
    <scope>NUCLEOTIDE SEQUENCE</scope>
    <source>
        <strain evidence="2">JCM 3302</strain>
    </source>
</reference>
<keyword evidence="1" id="KW-0472">Membrane</keyword>
<evidence type="ECO:0000313" key="3">
    <source>
        <dbReference type="Proteomes" id="UP000641386"/>
    </source>
</evidence>
<evidence type="ECO:0000256" key="1">
    <source>
        <dbReference type="SAM" id="Phobius"/>
    </source>
</evidence>
<organism evidence="2 3">
    <name type="scientific">Streptomyces spiralis</name>
    <dbReference type="NCBI Taxonomy" id="66376"/>
    <lineage>
        <taxon>Bacteria</taxon>
        <taxon>Bacillati</taxon>
        <taxon>Actinomycetota</taxon>
        <taxon>Actinomycetes</taxon>
        <taxon>Kitasatosporales</taxon>
        <taxon>Streptomycetaceae</taxon>
        <taxon>Streptomyces</taxon>
    </lineage>
</organism>
<sequence>MARWAIALVWFYEGFWCKIWPGRADQRAIVGDVPFLPGWAVTGVLVGIGLAEVSIGAWVLSGRRARSAALVQTVLVVAFNLGGLLFSSGQIDEPGRLVTQDLAFLALIWMVTWTAAE</sequence>
<accession>A0A919AC38</accession>
<gene>
    <name evidence="2" type="ORF">GCM10014715_64310</name>
</gene>
<keyword evidence="3" id="KW-1185">Reference proteome</keyword>
<proteinExistence type="predicted"/>